<keyword evidence="3" id="KW-1185">Reference proteome</keyword>
<feature type="transmembrane region" description="Helical" evidence="1">
    <location>
        <begin position="103"/>
        <end position="121"/>
    </location>
</feature>
<accession>A0A1S6IPR4</accession>
<dbReference type="Proteomes" id="UP000188993">
    <property type="component" value="Chromosome"/>
</dbReference>
<proteinExistence type="predicted"/>
<dbReference type="RefSeq" id="WP_077795774.1">
    <property type="nucleotide sequence ID" value="NZ_BBYN01000010.1"/>
</dbReference>
<dbReference type="AlphaFoldDB" id="A0A1S6IPR4"/>
<feature type="transmembrane region" description="Helical" evidence="1">
    <location>
        <begin position="38"/>
        <end position="61"/>
    </location>
</feature>
<name>A0A1S6IPR4_9LACT</name>
<evidence type="ECO:0000313" key="3">
    <source>
        <dbReference type="Proteomes" id="UP000188993"/>
    </source>
</evidence>
<dbReference type="KEGG" id="jda:BW727_101131"/>
<protein>
    <submittedName>
        <fullName evidence="2">Niacin transporter NiaX</fullName>
    </submittedName>
</protein>
<dbReference type="STRING" id="708126.BW727_101131"/>
<dbReference type="EMBL" id="CP019728">
    <property type="protein sequence ID" value="AQS53499.1"/>
    <property type="molecule type" value="Genomic_DNA"/>
</dbReference>
<dbReference type="OrthoDB" id="1631895at2"/>
<evidence type="ECO:0000256" key="1">
    <source>
        <dbReference type="SAM" id="Phobius"/>
    </source>
</evidence>
<organism evidence="2 3">
    <name type="scientific">Jeotgalibaca dankookensis</name>
    <dbReference type="NCBI Taxonomy" id="708126"/>
    <lineage>
        <taxon>Bacteria</taxon>
        <taxon>Bacillati</taxon>
        <taxon>Bacillota</taxon>
        <taxon>Bacilli</taxon>
        <taxon>Lactobacillales</taxon>
        <taxon>Carnobacteriaceae</taxon>
        <taxon>Jeotgalibaca</taxon>
    </lineage>
</organism>
<keyword evidence="1" id="KW-0472">Membrane</keyword>
<sequence>MKTKTRTRTLTIAALLIAIGILIPMVSPLKIILEPASFTLASHVATFIAMFISPTVAIAVAIGTAFGFLLGGFPIVISLRAMSHVIFAYFAGNLSANYYDQGLLFSVMGLVGLGTIIHSMVDLELARIVWRAVEKN</sequence>
<gene>
    <name evidence="2" type="primary">niaX</name>
    <name evidence="2" type="ORF">BW727_101131</name>
</gene>
<feature type="transmembrane region" description="Helical" evidence="1">
    <location>
        <begin position="68"/>
        <end position="91"/>
    </location>
</feature>
<keyword evidence="1" id="KW-0812">Transmembrane</keyword>
<evidence type="ECO:0000313" key="2">
    <source>
        <dbReference type="EMBL" id="AQS53499.1"/>
    </source>
</evidence>
<reference evidence="2 3" key="1">
    <citation type="journal article" date="2014" name="Int. J. Syst. Evol. Microbiol.">
        <title>Jeotgalibaca dankookensis gen. nov., sp. nov., a member of the family Carnobacteriaceae, isolated from seujeot (Korean traditional food).</title>
        <authorList>
            <person name="Lee D.G."/>
            <person name="Trujillo M.E."/>
            <person name="Kang H."/>
            <person name="Ahn T.Y."/>
        </authorList>
    </citation>
    <scope>NUCLEOTIDE SEQUENCE [LARGE SCALE GENOMIC DNA]</scope>
    <source>
        <strain evidence="2 3">EX-07</strain>
    </source>
</reference>
<keyword evidence="1" id="KW-1133">Transmembrane helix</keyword>